<dbReference type="AlphaFoldDB" id="A0A078B5T6"/>
<evidence type="ECO:0000256" key="4">
    <source>
        <dbReference type="ARBA" id="ARBA00022786"/>
    </source>
</evidence>
<dbReference type="FunFam" id="3.10.20.90:FF:000044">
    <property type="entry name" value="Ubiquitin-fold modifier 1"/>
    <property type="match status" value="1"/>
</dbReference>
<evidence type="ECO:0000313" key="6">
    <source>
        <dbReference type="EMBL" id="CDW89789.1"/>
    </source>
</evidence>
<evidence type="ECO:0000313" key="7">
    <source>
        <dbReference type="Proteomes" id="UP000039865"/>
    </source>
</evidence>
<gene>
    <name evidence="6" type="primary">Contig18842.g19991</name>
    <name evidence="6" type="ORF">STYLEM_18928</name>
</gene>
<dbReference type="OMA" id="MEHAVGK"/>
<keyword evidence="3" id="KW-1017">Isopeptide bond</keyword>
<dbReference type="GO" id="GO:0005737">
    <property type="term" value="C:cytoplasm"/>
    <property type="evidence" value="ECO:0007669"/>
    <property type="project" value="TreeGrafter"/>
</dbReference>
<name>A0A078B5T6_STYLE</name>
<dbReference type="PANTHER" id="PTHR15825:SF0">
    <property type="entry name" value="UBIQUITIN-FOLD MODIFIER 1"/>
    <property type="match status" value="1"/>
</dbReference>
<dbReference type="InterPro" id="IPR029071">
    <property type="entry name" value="Ubiquitin-like_domsf"/>
</dbReference>
<proteinExistence type="inferred from homology"/>
<protein>
    <recommendedName>
        <fullName evidence="2">Ubiquitin-fold modifier 1</fullName>
    </recommendedName>
</protein>
<dbReference type="Proteomes" id="UP000039865">
    <property type="component" value="Unassembled WGS sequence"/>
</dbReference>
<evidence type="ECO:0000256" key="1">
    <source>
        <dbReference type="ARBA" id="ARBA00010230"/>
    </source>
</evidence>
<dbReference type="PANTHER" id="PTHR15825">
    <property type="entry name" value="UBIQUITIN-FOLD MODIFIER 1"/>
    <property type="match status" value="1"/>
</dbReference>
<dbReference type="GO" id="GO:0005634">
    <property type="term" value="C:nucleus"/>
    <property type="evidence" value="ECO:0007669"/>
    <property type="project" value="TreeGrafter"/>
</dbReference>
<sequence>METAEAQDTLAQKQEVQEEEKVEAPKQKAVQQKVTFKITNASDPKLPFRTISVPEGAPFTACVKFVAEEFKVNPGTTAIITNTGVGINPQQTAGTVFLKHGSELKMIPRDRVGGL</sequence>
<reference evidence="6 7" key="1">
    <citation type="submission" date="2014-06" db="EMBL/GenBank/DDBJ databases">
        <authorList>
            <person name="Swart Estienne"/>
        </authorList>
    </citation>
    <scope>NUCLEOTIDE SEQUENCE [LARGE SCALE GENOMIC DNA]</scope>
    <source>
        <strain evidence="6 7">130c</strain>
    </source>
</reference>
<dbReference type="Gene3D" id="3.10.20.90">
    <property type="entry name" value="Phosphatidylinositol 3-kinase Catalytic Subunit, Chain A, domain 1"/>
    <property type="match status" value="1"/>
</dbReference>
<dbReference type="InterPro" id="IPR005375">
    <property type="entry name" value="UFM1"/>
</dbReference>
<dbReference type="InParanoid" id="A0A078B5T6"/>
<keyword evidence="4" id="KW-0833">Ubl conjugation pathway</keyword>
<organism evidence="6 7">
    <name type="scientific">Stylonychia lemnae</name>
    <name type="common">Ciliate</name>
    <dbReference type="NCBI Taxonomy" id="5949"/>
    <lineage>
        <taxon>Eukaryota</taxon>
        <taxon>Sar</taxon>
        <taxon>Alveolata</taxon>
        <taxon>Ciliophora</taxon>
        <taxon>Intramacronucleata</taxon>
        <taxon>Spirotrichea</taxon>
        <taxon>Stichotrichia</taxon>
        <taxon>Sporadotrichida</taxon>
        <taxon>Oxytrichidae</taxon>
        <taxon>Stylonychinae</taxon>
        <taxon>Stylonychia</taxon>
    </lineage>
</organism>
<dbReference type="GO" id="GO:1990592">
    <property type="term" value="P:protein K69-linked ufmylation"/>
    <property type="evidence" value="ECO:0007669"/>
    <property type="project" value="TreeGrafter"/>
</dbReference>
<comment type="similarity">
    <text evidence="1">Belongs to the UFM1 family.</text>
</comment>
<evidence type="ECO:0000256" key="2">
    <source>
        <dbReference type="ARBA" id="ARBA00015319"/>
    </source>
</evidence>
<evidence type="ECO:0000256" key="5">
    <source>
        <dbReference type="SAM" id="MobiDB-lite"/>
    </source>
</evidence>
<dbReference type="CDD" id="cd01766">
    <property type="entry name" value="Ubl_UFM1"/>
    <property type="match status" value="1"/>
</dbReference>
<accession>A0A078B5T6</accession>
<keyword evidence="7" id="KW-1185">Reference proteome</keyword>
<dbReference type="EMBL" id="CCKQ01017879">
    <property type="protein sequence ID" value="CDW89789.1"/>
    <property type="molecule type" value="Genomic_DNA"/>
</dbReference>
<feature type="region of interest" description="Disordered" evidence="5">
    <location>
        <begin position="1"/>
        <end position="28"/>
    </location>
</feature>
<dbReference type="OrthoDB" id="284357at2759"/>
<dbReference type="Pfam" id="PF03671">
    <property type="entry name" value="Ufm1"/>
    <property type="match status" value="1"/>
</dbReference>
<evidence type="ECO:0000256" key="3">
    <source>
        <dbReference type="ARBA" id="ARBA00022499"/>
    </source>
</evidence>
<dbReference type="SUPFAM" id="SSF54236">
    <property type="entry name" value="Ubiquitin-like"/>
    <property type="match status" value="1"/>
</dbReference>